<gene>
    <name evidence="2" type="ORF">D9619_006708</name>
</gene>
<proteinExistence type="predicted"/>
<evidence type="ECO:0000313" key="3">
    <source>
        <dbReference type="Proteomes" id="UP000567179"/>
    </source>
</evidence>
<dbReference type="Proteomes" id="UP000567179">
    <property type="component" value="Unassembled WGS sequence"/>
</dbReference>
<sequence length="189" mass="20509">MLGQATMSQQQKQPQKSPVRAVAIPRRLDRRLALHAPQGTSWNVQNVLPGLSTIYKGRQGAATAQRAGTTTNRAIQIVRDVRISIPTRAPEWVVPADALLNQGSGKYPQHVLSLQAVLVRRPIPTHPRALSLGGEWHTLPCAGAPDRRPVLFMDTTGGQMATTIGRRKATNASISRPISNLVVAASRIR</sequence>
<dbReference type="EMBL" id="JAACJJ010000042">
    <property type="protein sequence ID" value="KAF5316359.1"/>
    <property type="molecule type" value="Genomic_DNA"/>
</dbReference>
<feature type="compositionally biased region" description="Low complexity" evidence="1">
    <location>
        <begin position="8"/>
        <end position="18"/>
    </location>
</feature>
<dbReference type="AlphaFoldDB" id="A0A8H5B4A8"/>
<accession>A0A8H5B4A8</accession>
<comment type="caution">
    <text evidence="2">The sequence shown here is derived from an EMBL/GenBank/DDBJ whole genome shotgun (WGS) entry which is preliminary data.</text>
</comment>
<protein>
    <submittedName>
        <fullName evidence="2">Uncharacterized protein</fullName>
    </submittedName>
</protein>
<name>A0A8H5B4A8_9AGAR</name>
<evidence type="ECO:0000256" key="1">
    <source>
        <dbReference type="SAM" id="MobiDB-lite"/>
    </source>
</evidence>
<feature type="region of interest" description="Disordered" evidence="1">
    <location>
        <begin position="1"/>
        <end position="22"/>
    </location>
</feature>
<organism evidence="2 3">
    <name type="scientific">Psilocybe cf. subviscida</name>
    <dbReference type="NCBI Taxonomy" id="2480587"/>
    <lineage>
        <taxon>Eukaryota</taxon>
        <taxon>Fungi</taxon>
        <taxon>Dikarya</taxon>
        <taxon>Basidiomycota</taxon>
        <taxon>Agaricomycotina</taxon>
        <taxon>Agaricomycetes</taxon>
        <taxon>Agaricomycetidae</taxon>
        <taxon>Agaricales</taxon>
        <taxon>Agaricineae</taxon>
        <taxon>Strophariaceae</taxon>
        <taxon>Psilocybe</taxon>
    </lineage>
</organism>
<reference evidence="2 3" key="1">
    <citation type="journal article" date="2020" name="ISME J.">
        <title>Uncovering the hidden diversity of litter-decomposition mechanisms in mushroom-forming fungi.</title>
        <authorList>
            <person name="Floudas D."/>
            <person name="Bentzer J."/>
            <person name="Ahren D."/>
            <person name="Johansson T."/>
            <person name="Persson P."/>
            <person name="Tunlid A."/>
        </authorList>
    </citation>
    <scope>NUCLEOTIDE SEQUENCE [LARGE SCALE GENOMIC DNA]</scope>
    <source>
        <strain evidence="2 3">CBS 101986</strain>
    </source>
</reference>
<keyword evidence="3" id="KW-1185">Reference proteome</keyword>
<evidence type="ECO:0000313" key="2">
    <source>
        <dbReference type="EMBL" id="KAF5316359.1"/>
    </source>
</evidence>